<keyword evidence="2" id="KW-0391">Immunity</keyword>
<dbReference type="InterPro" id="IPR013106">
    <property type="entry name" value="Ig_V-set"/>
</dbReference>
<dbReference type="GO" id="GO:0005886">
    <property type="term" value="C:plasma membrane"/>
    <property type="evidence" value="ECO:0007669"/>
    <property type="project" value="TreeGrafter"/>
</dbReference>
<feature type="chain" id="PRO_5017255562" description="Immunoglobulin V-set domain-containing protein" evidence="3">
    <location>
        <begin position="21"/>
        <end position="110"/>
    </location>
</feature>
<dbReference type="SUPFAM" id="SSF48726">
    <property type="entry name" value="Immunoglobulin"/>
    <property type="match status" value="1"/>
</dbReference>
<dbReference type="GeneTree" id="ENSGT00940000177241"/>
<dbReference type="InterPro" id="IPR036179">
    <property type="entry name" value="Ig-like_dom_sf"/>
</dbReference>
<reference evidence="5" key="1">
    <citation type="submission" date="2023-09" db="UniProtKB">
        <authorList>
            <consortium name="Ensembl"/>
        </authorList>
    </citation>
    <scope>IDENTIFICATION</scope>
</reference>
<accession>A0A3B5B2N4</accession>
<dbReference type="PANTHER" id="PTHR23268:SF102">
    <property type="entry name" value="IMMUNOGLOBULIN V-SET DOMAIN-CONTAINING PROTEIN"/>
    <property type="match status" value="1"/>
</dbReference>
<sequence length="110" mass="12463">WRMSASVIAFLLILVTFKETQPIITNSKEKVEFTCSHDDGALNVMLWYQQTESGKMNLIGFGYYLSNPNYEKEFENRFKITRENIQTGGLVIDSVDASDSAVYFCAGSTQ</sequence>
<evidence type="ECO:0000256" key="1">
    <source>
        <dbReference type="ARBA" id="ARBA00022729"/>
    </source>
</evidence>
<evidence type="ECO:0000259" key="4">
    <source>
        <dbReference type="SMART" id="SM00406"/>
    </source>
</evidence>
<dbReference type="PANTHER" id="PTHR23268">
    <property type="entry name" value="T-CELL RECEPTOR BETA CHAIN"/>
    <property type="match status" value="1"/>
</dbReference>
<feature type="domain" description="Immunoglobulin V-set" evidence="4">
    <location>
        <begin position="30"/>
        <end position="107"/>
    </location>
</feature>
<dbReference type="GO" id="GO:0002376">
    <property type="term" value="P:immune system process"/>
    <property type="evidence" value="ECO:0007669"/>
    <property type="project" value="UniProtKB-KW"/>
</dbReference>
<name>A0A3B5B2N4_9TELE</name>
<protein>
    <recommendedName>
        <fullName evidence="4">Immunoglobulin V-set domain-containing protein</fullName>
    </recommendedName>
</protein>
<dbReference type="Ensembl" id="ENSSPAT00000024719.1">
    <property type="protein sequence ID" value="ENSSPAP00000024319.1"/>
    <property type="gene ID" value="ENSSPAG00000018386.1"/>
</dbReference>
<proteinExistence type="predicted"/>
<dbReference type="Pfam" id="PF07686">
    <property type="entry name" value="V-set"/>
    <property type="match status" value="1"/>
</dbReference>
<dbReference type="STRING" id="144197.ENSSPAP00000024319"/>
<evidence type="ECO:0000256" key="2">
    <source>
        <dbReference type="ARBA" id="ARBA00022859"/>
    </source>
</evidence>
<organism evidence="5">
    <name type="scientific">Stegastes partitus</name>
    <name type="common">bicolor damselfish</name>
    <dbReference type="NCBI Taxonomy" id="144197"/>
    <lineage>
        <taxon>Eukaryota</taxon>
        <taxon>Metazoa</taxon>
        <taxon>Chordata</taxon>
        <taxon>Craniata</taxon>
        <taxon>Vertebrata</taxon>
        <taxon>Euteleostomi</taxon>
        <taxon>Actinopterygii</taxon>
        <taxon>Neopterygii</taxon>
        <taxon>Teleostei</taxon>
        <taxon>Neoteleostei</taxon>
        <taxon>Acanthomorphata</taxon>
        <taxon>Ovalentaria</taxon>
        <taxon>Pomacentridae</taxon>
        <taxon>Stegastes</taxon>
    </lineage>
</organism>
<dbReference type="InterPro" id="IPR013783">
    <property type="entry name" value="Ig-like_fold"/>
</dbReference>
<dbReference type="InterPro" id="IPR050413">
    <property type="entry name" value="TCR_beta_variable"/>
</dbReference>
<keyword evidence="1 3" id="KW-0732">Signal</keyword>
<evidence type="ECO:0000313" key="5">
    <source>
        <dbReference type="Ensembl" id="ENSSPAP00000024319.1"/>
    </source>
</evidence>
<dbReference type="GO" id="GO:0007166">
    <property type="term" value="P:cell surface receptor signaling pathway"/>
    <property type="evidence" value="ECO:0007669"/>
    <property type="project" value="TreeGrafter"/>
</dbReference>
<dbReference type="AlphaFoldDB" id="A0A3B5B2N4"/>
<evidence type="ECO:0000256" key="3">
    <source>
        <dbReference type="SAM" id="SignalP"/>
    </source>
</evidence>
<feature type="signal peptide" evidence="3">
    <location>
        <begin position="1"/>
        <end position="20"/>
    </location>
</feature>
<dbReference type="Gene3D" id="2.60.40.10">
    <property type="entry name" value="Immunoglobulins"/>
    <property type="match status" value="1"/>
</dbReference>
<dbReference type="SMART" id="SM00406">
    <property type="entry name" value="IGv"/>
    <property type="match status" value="1"/>
</dbReference>